<dbReference type="SMART" id="SM00487">
    <property type="entry name" value="DEXDc"/>
    <property type="match status" value="1"/>
</dbReference>
<dbReference type="InterPro" id="IPR050628">
    <property type="entry name" value="SNF2_RAD54_helicase_TF"/>
</dbReference>
<proteinExistence type="inferred from homology"/>
<dbReference type="PROSITE" id="PS50089">
    <property type="entry name" value="ZF_RING_2"/>
    <property type="match status" value="1"/>
</dbReference>
<keyword evidence="6" id="KW-0347">Helicase</keyword>
<dbReference type="GO" id="GO:0016787">
    <property type="term" value="F:hydrolase activity"/>
    <property type="evidence" value="ECO:0007669"/>
    <property type="project" value="UniProtKB-KW"/>
</dbReference>
<dbReference type="InterPro" id="IPR027417">
    <property type="entry name" value="P-loop_NTPase"/>
</dbReference>
<dbReference type="InterPro" id="IPR001650">
    <property type="entry name" value="Helicase_C-like"/>
</dbReference>
<dbReference type="PANTHER" id="PTHR45626">
    <property type="entry name" value="TRANSCRIPTION TERMINATION FACTOR 2-RELATED"/>
    <property type="match status" value="1"/>
</dbReference>
<evidence type="ECO:0000256" key="3">
    <source>
        <dbReference type="ARBA" id="ARBA00022741"/>
    </source>
</evidence>
<dbReference type="PROSITE" id="PS00518">
    <property type="entry name" value="ZF_RING_1"/>
    <property type="match status" value="1"/>
</dbReference>
<dbReference type="Proteomes" id="UP000243723">
    <property type="component" value="Unassembled WGS sequence"/>
</dbReference>
<evidence type="ECO:0000256" key="7">
    <source>
        <dbReference type="ARBA" id="ARBA00022833"/>
    </source>
</evidence>
<dbReference type="PROSITE" id="PS51194">
    <property type="entry name" value="HELICASE_CTER"/>
    <property type="match status" value="1"/>
</dbReference>
<comment type="similarity">
    <text evidence="1">Belongs to the SNF2/RAD54 helicase family.</text>
</comment>
<evidence type="ECO:0000256" key="1">
    <source>
        <dbReference type="ARBA" id="ARBA00007025"/>
    </source>
</evidence>
<dbReference type="InterPro" id="IPR013083">
    <property type="entry name" value="Znf_RING/FYVE/PHD"/>
</dbReference>
<evidence type="ECO:0000259" key="11">
    <source>
        <dbReference type="PROSITE" id="PS50089"/>
    </source>
</evidence>
<dbReference type="GO" id="GO:0005634">
    <property type="term" value="C:nucleus"/>
    <property type="evidence" value="ECO:0007669"/>
    <property type="project" value="TreeGrafter"/>
</dbReference>
<dbReference type="InterPro" id="IPR017907">
    <property type="entry name" value="Znf_RING_CS"/>
</dbReference>
<evidence type="ECO:0000256" key="4">
    <source>
        <dbReference type="ARBA" id="ARBA00022771"/>
    </source>
</evidence>
<feature type="domain" description="Helicase C-terminal" evidence="13">
    <location>
        <begin position="842"/>
        <end position="998"/>
    </location>
</feature>
<dbReference type="SUPFAM" id="SSF52540">
    <property type="entry name" value="P-loop containing nucleoside triphosphate hydrolases"/>
    <property type="match status" value="2"/>
</dbReference>
<dbReference type="InterPro" id="IPR049730">
    <property type="entry name" value="SNF2/RAD54-like_C"/>
</dbReference>
<dbReference type="Pfam" id="PF00271">
    <property type="entry name" value="Helicase_C"/>
    <property type="match status" value="1"/>
</dbReference>
<evidence type="ECO:0000313" key="14">
    <source>
        <dbReference type="EMBL" id="PSK59285.1"/>
    </source>
</evidence>
<dbReference type="CDD" id="cd18008">
    <property type="entry name" value="DEXDc_SHPRH-like"/>
    <property type="match status" value="1"/>
</dbReference>
<dbReference type="STRING" id="40998.A0A2P8AFP0"/>
<keyword evidence="8" id="KW-0067">ATP-binding</keyword>
<evidence type="ECO:0000256" key="5">
    <source>
        <dbReference type="ARBA" id="ARBA00022801"/>
    </source>
</evidence>
<dbReference type="Gene3D" id="3.40.50.300">
    <property type="entry name" value="P-loop containing nucleotide triphosphate hydrolases"/>
    <property type="match status" value="1"/>
</dbReference>
<dbReference type="InterPro" id="IPR038718">
    <property type="entry name" value="SNF2-like_sf"/>
</dbReference>
<dbReference type="EMBL" id="NHZQ01000010">
    <property type="protein sequence ID" value="PSK59285.1"/>
    <property type="molecule type" value="Genomic_DNA"/>
</dbReference>
<organism evidence="14 15">
    <name type="scientific">Elsinoe australis</name>
    <dbReference type="NCBI Taxonomy" id="40998"/>
    <lineage>
        <taxon>Eukaryota</taxon>
        <taxon>Fungi</taxon>
        <taxon>Dikarya</taxon>
        <taxon>Ascomycota</taxon>
        <taxon>Pezizomycotina</taxon>
        <taxon>Dothideomycetes</taxon>
        <taxon>Dothideomycetidae</taxon>
        <taxon>Myriangiales</taxon>
        <taxon>Elsinoaceae</taxon>
        <taxon>Elsinoe</taxon>
    </lineage>
</organism>
<dbReference type="Gene3D" id="3.30.40.10">
    <property type="entry name" value="Zinc/RING finger domain, C3HC4 (zinc finger)"/>
    <property type="match status" value="1"/>
</dbReference>
<sequence>MDTPENAAMEGTASPGAQEGAVEHASTSTDPQQTSSVPDLGSSILNRTTTNPSKSPMTSSDPLPDHLDILRHAQARLMRQGEVDPVIKQEFSSEPSLNDVPSRRRILIDLTRVDDPVEISEDEDERAQTTADRLPRPRKRASGEFEADSIGESASDTDKPTTKRPRTKAPSSAKTFKKKGAAGKGGGKKIAMTNHAPTVSDVLSSNLFSDIAFLDDAPDLPEIGQDALRAGDAQERFLANLPDNVTRKSGLADSRMLNRAVNVFGKDNISSADNGEWKVKGMRSTLRPHQVMGAAFMLMREKEAIEKTKKKEPTPSGGILGDQMGLGKTVMSLALIVRGKWRDNESAKPGERTTLIVGNAALVNQWHDEINVHCNTDDRRCGVGMYKKYRSRDETRKNAIRELAKYEILLTSYEEVSKSYPLQEPPPEIVDYDERQAWWEEHFEKHKGHLHSMHFKRIILDEAHLIRTPDTRKSRACRALTGKYRWALTGTPMTNGVWDVWALFNFIKLPNLESFELFKDKYTRKATEGAKKELNAVLGKAMLRRSHADRLFGAKIVSLPQASQCRLVVHFNPVEKEVYQIIKDAFGRRLNRMVLTKDVFHRNNSAYAMFTRLRQLTAHPLLVQSTMLDLLERKDLTRLEKAICNSQELLDKKTGKKLILRIRALLKTAYKAKKDYQKNKVDTEKDAPAGSDTEGGENQDTGDRYGLNYKFTRYLTKIKEQTKKLELEAIKKCGYCKKTSTDPHVTSCMHVYCEECLKEMQHEAAMEGEPNATCCVKGCGAVYGFTDPCDKTFNRMIAMGKTVGKTASGKKKTQDLPKGITSWLEESGDMIPSAKTLAIKTQVLAWLKDFPESKIIIYTLWTGMIRVLENMCDIEDWKCIKYYGQMTHEARAKAIEKFQQDEDTRIMICSLKCGGLGLNLTMASKVICVDPWFNNAVEEQAFARCYRITQTQETHLLQLTVSGTVDERMEEIKANKQVNIDVFSNERGLRELSQREIMSLFGEVVENEEGNLRVDVDDDDEDEDEEMADAEVNEPED</sequence>
<dbReference type="OrthoDB" id="448448at2759"/>
<dbReference type="GO" id="GO:0008094">
    <property type="term" value="F:ATP-dependent activity, acting on DNA"/>
    <property type="evidence" value="ECO:0007669"/>
    <property type="project" value="TreeGrafter"/>
</dbReference>
<dbReference type="SMART" id="SM00490">
    <property type="entry name" value="HELICc"/>
    <property type="match status" value="1"/>
</dbReference>
<feature type="domain" description="RING-type" evidence="11">
    <location>
        <begin position="733"/>
        <end position="774"/>
    </location>
</feature>
<dbReference type="CDD" id="cd18793">
    <property type="entry name" value="SF2_C_SNF"/>
    <property type="match status" value="1"/>
</dbReference>
<dbReference type="InterPro" id="IPR000330">
    <property type="entry name" value="SNF2_N"/>
</dbReference>
<evidence type="ECO:0000256" key="8">
    <source>
        <dbReference type="ARBA" id="ARBA00022840"/>
    </source>
</evidence>
<dbReference type="GO" id="GO:0004386">
    <property type="term" value="F:helicase activity"/>
    <property type="evidence" value="ECO:0007669"/>
    <property type="project" value="UniProtKB-KW"/>
</dbReference>
<evidence type="ECO:0000259" key="13">
    <source>
        <dbReference type="PROSITE" id="PS51194"/>
    </source>
</evidence>
<dbReference type="Gene3D" id="3.40.50.10810">
    <property type="entry name" value="Tandem AAA-ATPase domain"/>
    <property type="match status" value="1"/>
</dbReference>
<dbReference type="GO" id="GO:0005524">
    <property type="term" value="F:ATP binding"/>
    <property type="evidence" value="ECO:0007669"/>
    <property type="project" value="UniProtKB-KW"/>
</dbReference>
<dbReference type="PANTHER" id="PTHR45626:SF17">
    <property type="entry name" value="HELICASE-LIKE TRANSCRIPTION FACTOR"/>
    <property type="match status" value="1"/>
</dbReference>
<keyword evidence="3" id="KW-0547">Nucleotide-binding</keyword>
<keyword evidence="7" id="KW-0862">Zinc</keyword>
<keyword evidence="2" id="KW-0479">Metal-binding</keyword>
<evidence type="ECO:0000256" key="10">
    <source>
        <dbReference type="SAM" id="MobiDB-lite"/>
    </source>
</evidence>
<dbReference type="SUPFAM" id="SSF57850">
    <property type="entry name" value="RING/U-box"/>
    <property type="match status" value="1"/>
</dbReference>
<evidence type="ECO:0000259" key="12">
    <source>
        <dbReference type="PROSITE" id="PS51192"/>
    </source>
</evidence>
<name>A0A2P8AFP0_9PEZI</name>
<dbReference type="InterPro" id="IPR001841">
    <property type="entry name" value="Znf_RING"/>
</dbReference>
<dbReference type="GO" id="GO:0008270">
    <property type="term" value="F:zinc ion binding"/>
    <property type="evidence" value="ECO:0007669"/>
    <property type="project" value="UniProtKB-KW"/>
</dbReference>
<feature type="compositionally biased region" description="Acidic residues" evidence="10">
    <location>
        <begin position="1016"/>
        <end position="1037"/>
    </location>
</feature>
<feature type="region of interest" description="Disordered" evidence="10">
    <location>
        <begin position="1"/>
        <end position="98"/>
    </location>
</feature>
<evidence type="ECO:0000256" key="2">
    <source>
        <dbReference type="ARBA" id="ARBA00022723"/>
    </source>
</evidence>
<keyword evidence="4 9" id="KW-0863">Zinc-finger</keyword>
<feature type="region of interest" description="Disordered" evidence="10">
    <location>
        <begin position="1009"/>
        <end position="1037"/>
    </location>
</feature>
<feature type="region of interest" description="Disordered" evidence="10">
    <location>
        <begin position="680"/>
        <end position="701"/>
    </location>
</feature>
<feature type="compositionally biased region" description="Polar residues" evidence="10">
    <location>
        <begin position="25"/>
        <end position="61"/>
    </location>
</feature>
<protein>
    <submittedName>
        <fullName evidence="14">Uncharacterized protein</fullName>
    </submittedName>
</protein>
<dbReference type="InterPro" id="IPR014001">
    <property type="entry name" value="Helicase_ATP-bd"/>
</dbReference>
<accession>A0A2P8AFP0</accession>
<reference evidence="14 15" key="1">
    <citation type="submission" date="2017-05" db="EMBL/GenBank/DDBJ databases">
        <title>Draft genome sequence of Elsinoe australis.</title>
        <authorList>
            <person name="Cheng Q."/>
        </authorList>
    </citation>
    <scope>NUCLEOTIDE SEQUENCE [LARGE SCALE GENOMIC DNA]</scope>
    <source>
        <strain evidence="14 15">NL1</strain>
    </source>
</reference>
<evidence type="ECO:0000256" key="6">
    <source>
        <dbReference type="ARBA" id="ARBA00022806"/>
    </source>
</evidence>
<dbReference type="PROSITE" id="PS51192">
    <property type="entry name" value="HELICASE_ATP_BIND_1"/>
    <property type="match status" value="1"/>
</dbReference>
<dbReference type="AlphaFoldDB" id="A0A2P8AFP0"/>
<evidence type="ECO:0000313" key="15">
    <source>
        <dbReference type="Proteomes" id="UP000243723"/>
    </source>
</evidence>
<keyword evidence="15" id="KW-1185">Reference proteome</keyword>
<feature type="domain" description="Helicase ATP-binding" evidence="12">
    <location>
        <begin position="309"/>
        <end position="510"/>
    </location>
</feature>
<keyword evidence="5" id="KW-0378">Hydrolase</keyword>
<dbReference type="GO" id="GO:0006281">
    <property type="term" value="P:DNA repair"/>
    <property type="evidence" value="ECO:0007669"/>
    <property type="project" value="TreeGrafter"/>
</dbReference>
<evidence type="ECO:0000256" key="9">
    <source>
        <dbReference type="PROSITE-ProRule" id="PRU00175"/>
    </source>
</evidence>
<comment type="caution">
    <text evidence="14">The sequence shown here is derived from an EMBL/GenBank/DDBJ whole genome shotgun (WGS) entry which is preliminary data.</text>
</comment>
<dbReference type="Pfam" id="PF00176">
    <property type="entry name" value="SNF2-rel_dom"/>
    <property type="match status" value="1"/>
</dbReference>
<gene>
    <name evidence="14" type="ORF">B9Z65_3609</name>
</gene>
<feature type="region of interest" description="Disordered" evidence="10">
    <location>
        <begin position="119"/>
        <end position="190"/>
    </location>
</feature>